<dbReference type="Proteomes" id="UP000503183">
    <property type="component" value="Chromosome"/>
</dbReference>
<name>A0A6G9JVF8_9GAMM</name>
<protein>
    <recommendedName>
        <fullName evidence="8 10">Protein GrpE</fullName>
    </recommendedName>
    <alternativeName>
        <fullName evidence="9 10">HSP-70 cofactor</fullName>
    </alternativeName>
</protein>
<dbReference type="EMBL" id="CP048747">
    <property type="protein sequence ID" value="QIQ41840.1"/>
    <property type="molecule type" value="Genomic_DNA"/>
</dbReference>
<evidence type="ECO:0000256" key="11">
    <source>
        <dbReference type="RuleBase" id="RU000639"/>
    </source>
</evidence>
<reference evidence="13 14" key="1">
    <citation type="submission" date="2020-04" db="EMBL/GenBank/DDBJ databases">
        <title>Parallel evolution in the integration of a co-obligate aphid symbiosis.</title>
        <authorList>
            <person name="Monnin D."/>
            <person name="Jackson R."/>
            <person name="Kiers E.T."/>
            <person name="Bunker M."/>
            <person name="Ellers J."/>
            <person name="Henry L.M."/>
        </authorList>
    </citation>
    <scope>NUCLEOTIDE SEQUENCE [LARGE SCALE GENOMIC DNA]</scope>
    <source>
        <strain evidence="13">MCAR-56B</strain>
    </source>
</reference>
<dbReference type="SUPFAM" id="SSF58014">
    <property type="entry name" value="Coiled-coil domain of nucleotide exchange factor GrpE"/>
    <property type="match status" value="1"/>
</dbReference>
<dbReference type="CDD" id="cd00446">
    <property type="entry name" value="GrpE"/>
    <property type="match status" value="1"/>
</dbReference>
<keyword evidence="5 10" id="KW-0346">Stress response</keyword>
<comment type="subcellular location">
    <subcellularLocation>
        <location evidence="1 10">Cytoplasm</location>
    </subcellularLocation>
</comment>
<dbReference type="GO" id="GO:0000774">
    <property type="term" value="F:adenyl-nucleotide exchange factor activity"/>
    <property type="evidence" value="ECO:0007669"/>
    <property type="project" value="InterPro"/>
</dbReference>
<evidence type="ECO:0000256" key="5">
    <source>
        <dbReference type="ARBA" id="ARBA00023016"/>
    </source>
</evidence>
<dbReference type="PANTHER" id="PTHR21237">
    <property type="entry name" value="GRPE PROTEIN"/>
    <property type="match status" value="1"/>
</dbReference>
<comment type="similarity">
    <text evidence="2 10 12">Belongs to the GrpE family.</text>
</comment>
<evidence type="ECO:0000256" key="1">
    <source>
        <dbReference type="ARBA" id="ARBA00004496"/>
    </source>
</evidence>
<dbReference type="PANTHER" id="PTHR21237:SF23">
    <property type="entry name" value="GRPE PROTEIN HOMOLOG, MITOCHONDRIAL"/>
    <property type="match status" value="1"/>
</dbReference>
<comment type="subunit">
    <text evidence="3 10">Homodimer.</text>
</comment>
<evidence type="ECO:0000256" key="6">
    <source>
        <dbReference type="ARBA" id="ARBA00023186"/>
    </source>
</evidence>
<dbReference type="Gene3D" id="3.90.20.20">
    <property type="match status" value="1"/>
</dbReference>
<sequence>MLNKEEKKIENNDDLKINDEKYESDTLIKKNLIKFLEMQLKESKEKIIEIETMTEKEIISVYNRLNKEVEKTIKFSLEKLIIDFLPVVDNIERALNLTETSKSKENYMEVLNKLKFICNLLKKAFILFNIKKIDDINVSFNPDVHQAMSVQYTNEIESNQIVTVMQPGYILHESRLLRPAMVIVSKKKT</sequence>
<dbReference type="HAMAP" id="MF_01151">
    <property type="entry name" value="GrpE"/>
    <property type="match status" value="1"/>
</dbReference>
<dbReference type="InterPro" id="IPR009012">
    <property type="entry name" value="GrpE_head"/>
</dbReference>
<dbReference type="Gene3D" id="2.30.22.10">
    <property type="entry name" value="Head domain of nucleotide exchange factor GrpE"/>
    <property type="match status" value="1"/>
</dbReference>
<dbReference type="GO" id="GO:0005829">
    <property type="term" value="C:cytosol"/>
    <property type="evidence" value="ECO:0007669"/>
    <property type="project" value="TreeGrafter"/>
</dbReference>
<evidence type="ECO:0000313" key="14">
    <source>
        <dbReference type="Proteomes" id="UP000503183"/>
    </source>
</evidence>
<dbReference type="FunFam" id="2.30.22.10:FF:000001">
    <property type="entry name" value="Protein GrpE"/>
    <property type="match status" value="1"/>
</dbReference>
<dbReference type="PRINTS" id="PR00773">
    <property type="entry name" value="GRPEPROTEIN"/>
</dbReference>
<dbReference type="SUPFAM" id="SSF51064">
    <property type="entry name" value="Head domain of nucleotide exchange factor GrpE"/>
    <property type="match status" value="1"/>
</dbReference>
<keyword evidence="6 10" id="KW-0143">Chaperone</keyword>
<keyword evidence="4 10" id="KW-0963">Cytoplasm</keyword>
<organism evidence="13 14">
    <name type="scientific">Buchnera aphidicola</name>
    <name type="common">Microlophium carnosum</name>
    <dbReference type="NCBI Taxonomy" id="2708354"/>
    <lineage>
        <taxon>Bacteria</taxon>
        <taxon>Pseudomonadati</taxon>
        <taxon>Pseudomonadota</taxon>
        <taxon>Gammaproteobacteria</taxon>
        <taxon>Enterobacterales</taxon>
        <taxon>Erwiniaceae</taxon>
        <taxon>Buchnera</taxon>
    </lineage>
</organism>
<dbReference type="GO" id="GO:0006457">
    <property type="term" value="P:protein folding"/>
    <property type="evidence" value="ECO:0007669"/>
    <property type="project" value="InterPro"/>
</dbReference>
<comment type="function">
    <text evidence="7 10 11">Participates actively in the response to hyperosmotic and heat shock by preventing the aggregation of stress-denatured proteins, in association with DnaK and GrpE. It is the nucleotide exchange factor for DnaK and may function as a thermosensor. Unfolded proteins bind initially to DnaJ; upon interaction with the DnaJ-bound protein, DnaK hydrolyzes its bound ATP, resulting in the formation of a stable complex. GrpE releases ADP from DnaK; ATP binding to DnaK triggers the release of the substrate protein, thus completing the reaction cycle. Several rounds of ATP-dependent interactions between DnaJ, DnaK and GrpE are required for fully efficient folding.</text>
</comment>
<dbReference type="Pfam" id="PF01025">
    <property type="entry name" value="GrpE"/>
    <property type="match status" value="1"/>
</dbReference>
<dbReference type="InterPro" id="IPR000740">
    <property type="entry name" value="GrpE"/>
</dbReference>
<evidence type="ECO:0000256" key="9">
    <source>
        <dbReference type="ARBA" id="ARBA00076414"/>
    </source>
</evidence>
<dbReference type="AlphaFoldDB" id="A0A6G9JVF8"/>
<dbReference type="InterPro" id="IPR013805">
    <property type="entry name" value="GrpE_CC"/>
</dbReference>
<evidence type="ECO:0000256" key="10">
    <source>
        <dbReference type="HAMAP-Rule" id="MF_01151"/>
    </source>
</evidence>
<evidence type="ECO:0000313" key="13">
    <source>
        <dbReference type="EMBL" id="QIQ41840.1"/>
    </source>
</evidence>
<gene>
    <name evidence="10 13" type="primary">grpE</name>
    <name evidence="13" type="ORF">G4A98_01260</name>
</gene>
<evidence type="ECO:0000256" key="12">
    <source>
        <dbReference type="RuleBase" id="RU004478"/>
    </source>
</evidence>
<evidence type="ECO:0000256" key="7">
    <source>
        <dbReference type="ARBA" id="ARBA00053401"/>
    </source>
</evidence>
<proteinExistence type="inferred from homology"/>
<dbReference type="PROSITE" id="PS01071">
    <property type="entry name" value="GRPE"/>
    <property type="match status" value="1"/>
</dbReference>
<dbReference type="GO" id="GO:0051087">
    <property type="term" value="F:protein-folding chaperone binding"/>
    <property type="evidence" value="ECO:0007669"/>
    <property type="project" value="InterPro"/>
</dbReference>
<dbReference type="GO" id="GO:0042803">
    <property type="term" value="F:protein homodimerization activity"/>
    <property type="evidence" value="ECO:0007669"/>
    <property type="project" value="InterPro"/>
</dbReference>
<evidence type="ECO:0000256" key="4">
    <source>
        <dbReference type="ARBA" id="ARBA00022490"/>
    </source>
</evidence>
<evidence type="ECO:0000256" key="3">
    <source>
        <dbReference type="ARBA" id="ARBA00011738"/>
    </source>
</evidence>
<accession>A0A6G9JVF8</accession>
<evidence type="ECO:0000256" key="2">
    <source>
        <dbReference type="ARBA" id="ARBA00009054"/>
    </source>
</evidence>
<dbReference type="GO" id="GO:0051082">
    <property type="term" value="F:unfolded protein binding"/>
    <property type="evidence" value="ECO:0007669"/>
    <property type="project" value="TreeGrafter"/>
</dbReference>
<evidence type="ECO:0000256" key="8">
    <source>
        <dbReference type="ARBA" id="ARBA00072274"/>
    </source>
</evidence>